<feature type="transmembrane region" description="Helical" evidence="1">
    <location>
        <begin position="32"/>
        <end position="53"/>
    </location>
</feature>
<dbReference type="OrthoDB" id="9800167at2"/>
<evidence type="ECO:0000313" key="3">
    <source>
        <dbReference type="EMBL" id="ARU59529.1"/>
    </source>
</evidence>
<dbReference type="PANTHER" id="PTHR12879:SF8">
    <property type="entry name" value="SPHINGOLIPID DELTA(4)-DESATURASE DES1"/>
    <property type="match status" value="1"/>
</dbReference>
<dbReference type="RefSeq" id="WP_087464193.1">
    <property type="nucleotide sequence ID" value="NZ_CP021425.1"/>
</dbReference>
<sequence>MSDTDSTAKRPRITTILSKSEIQRLTQKSDLMGGWAIVSTWGGIALIFALIAWSWQQSLIVAILGTLAGVALLGGRQLALAILTHEACHKTLFNTQWANDVLTDWLCGRPIALDLQKYRAHHFIHHTQTGTPEDSDISLIAGLPTTRASLRRKFTRDLLGITGAKFLLGRILMDAGIQKWTVAADVTWLPQTHRRWYHQLGTFCKNAYPTLLTNLALYFMLAAAGFGELYWAWIAAYLIPYPLFIRIRALAEHAVTEQTPDVFRNTRTTRAGLLARTFIAPFNVNFHIEHHAMASVPYFRLPEFHRILRVRKITPEPPSYRTVLKQVSSA</sequence>
<dbReference type="KEGG" id="ome:OLMES_5549"/>
<dbReference type="PANTHER" id="PTHR12879">
    <property type="entry name" value="SPHINGOLIPID DELTA 4 DESATURASE/C-4 HYDROXYLASE PROTEIN DES2"/>
    <property type="match status" value="1"/>
</dbReference>
<proteinExistence type="predicted"/>
<evidence type="ECO:0000259" key="2">
    <source>
        <dbReference type="Pfam" id="PF00487"/>
    </source>
</evidence>
<dbReference type="AlphaFoldDB" id="A0A1Y0IHB1"/>
<dbReference type="GO" id="GO:0042284">
    <property type="term" value="F:sphingolipid delta-4 desaturase activity"/>
    <property type="evidence" value="ECO:0007669"/>
    <property type="project" value="TreeGrafter"/>
</dbReference>
<dbReference type="CDD" id="cd03510">
    <property type="entry name" value="Rhizobitoxine-FADS-like"/>
    <property type="match status" value="1"/>
</dbReference>
<dbReference type="GO" id="GO:0016020">
    <property type="term" value="C:membrane"/>
    <property type="evidence" value="ECO:0007669"/>
    <property type="project" value="GOC"/>
</dbReference>
<keyword evidence="4" id="KW-1185">Reference proteome</keyword>
<evidence type="ECO:0000313" key="4">
    <source>
        <dbReference type="Proteomes" id="UP000196027"/>
    </source>
</evidence>
<dbReference type="GO" id="GO:0046513">
    <property type="term" value="P:ceramide biosynthetic process"/>
    <property type="evidence" value="ECO:0007669"/>
    <property type="project" value="TreeGrafter"/>
</dbReference>
<dbReference type="InterPro" id="IPR005804">
    <property type="entry name" value="FA_desaturase_dom"/>
</dbReference>
<organism evidence="3 4">
    <name type="scientific">Oleiphilus messinensis</name>
    <dbReference type="NCBI Taxonomy" id="141451"/>
    <lineage>
        <taxon>Bacteria</taxon>
        <taxon>Pseudomonadati</taxon>
        <taxon>Pseudomonadota</taxon>
        <taxon>Gammaproteobacteria</taxon>
        <taxon>Oceanospirillales</taxon>
        <taxon>Oleiphilaceae</taxon>
        <taxon>Oleiphilus</taxon>
    </lineage>
</organism>
<feature type="domain" description="Fatty acid desaturase" evidence="2">
    <location>
        <begin position="67"/>
        <end position="309"/>
    </location>
</feature>
<evidence type="ECO:0000256" key="1">
    <source>
        <dbReference type="SAM" id="Phobius"/>
    </source>
</evidence>
<dbReference type="Pfam" id="PF00487">
    <property type="entry name" value="FA_desaturase"/>
    <property type="match status" value="1"/>
</dbReference>
<accession>A0A1Y0IHB1</accession>
<keyword evidence="1" id="KW-1133">Transmembrane helix</keyword>
<feature type="transmembrane region" description="Helical" evidence="1">
    <location>
        <begin position="59"/>
        <end position="83"/>
    </location>
</feature>
<dbReference type="EMBL" id="CP021425">
    <property type="protein sequence ID" value="ARU59529.1"/>
    <property type="molecule type" value="Genomic_DNA"/>
</dbReference>
<name>A0A1Y0IHB1_9GAMM</name>
<keyword evidence="1" id="KW-0472">Membrane</keyword>
<keyword evidence="1" id="KW-0812">Transmembrane</keyword>
<gene>
    <name evidence="3" type="ORF">OLMES_5549</name>
</gene>
<dbReference type="Proteomes" id="UP000196027">
    <property type="component" value="Chromosome"/>
</dbReference>
<feature type="transmembrane region" description="Helical" evidence="1">
    <location>
        <begin position="215"/>
        <end position="239"/>
    </location>
</feature>
<reference evidence="3 4" key="1">
    <citation type="submission" date="2017-05" db="EMBL/GenBank/DDBJ databases">
        <title>Genomic insights into alkan degradation activity of Oleiphilus messinensis.</title>
        <authorList>
            <person name="Kozyavkin S.A."/>
            <person name="Slesarev A.I."/>
            <person name="Golyshin P.N."/>
            <person name="Korzhenkov A."/>
            <person name="Golyshina O.N."/>
            <person name="Toshchakov S.V."/>
        </authorList>
    </citation>
    <scope>NUCLEOTIDE SEQUENCE [LARGE SCALE GENOMIC DNA]</scope>
    <source>
        <strain evidence="3 4">ME102</strain>
    </source>
</reference>
<protein>
    <submittedName>
        <fullName evidence="3">Fatty acid desaturase</fullName>
    </submittedName>
</protein>